<dbReference type="Proteomes" id="UP000053611">
    <property type="component" value="Unassembled WGS sequence"/>
</dbReference>
<protein>
    <submittedName>
        <fullName evidence="1">Uncharacterized protein</fullName>
    </submittedName>
</protein>
<dbReference type="EMBL" id="KQ087181">
    <property type="protein sequence ID" value="KLT45558.1"/>
    <property type="molecule type" value="Genomic_DNA"/>
</dbReference>
<evidence type="ECO:0000313" key="2">
    <source>
        <dbReference type="Proteomes" id="UP000053611"/>
    </source>
</evidence>
<evidence type="ECO:0000313" key="1">
    <source>
        <dbReference type="EMBL" id="KLT45558.1"/>
    </source>
</evidence>
<reference evidence="1 2" key="1">
    <citation type="submission" date="2015-03" db="EMBL/GenBank/DDBJ databases">
        <title>Genomics and transcriptomics of the oil-accumulating basidiomycete yeast T. oleaginosus allow insights into substrate utilization and the diverse evolutionary trajectories of mating systems in fungi.</title>
        <authorList>
            <consortium name="DOE Joint Genome Institute"/>
            <person name="Kourist R."/>
            <person name="Kracht O."/>
            <person name="Bracharz F."/>
            <person name="Lipzen A."/>
            <person name="Nolan M."/>
            <person name="Ohm R."/>
            <person name="Grigoriev I."/>
            <person name="Sun S."/>
            <person name="Heitman J."/>
            <person name="Bruck T."/>
            <person name="Nowrousian M."/>
        </authorList>
    </citation>
    <scope>NUCLEOTIDE SEQUENCE [LARGE SCALE GENOMIC DNA]</scope>
    <source>
        <strain evidence="1 2">IBC0246</strain>
    </source>
</reference>
<dbReference type="AlphaFoldDB" id="A0A0J0XWY5"/>
<name>A0A0J0XWY5_9TREE</name>
<dbReference type="STRING" id="879819.A0A0J0XWY5"/>
<dbReference type="GeneID" id="28986802"/>
<dbReference type="OrthoDB" id="2575837at2759"/>
<proteinExistence type="predicted"/>
<dbReference type="RefSeq" id="XP_018282049.1">
    <property type="nucleotide sequence ID" value="XM_018426199.1"/>
</dbReference>
<sequence>MPRECGTKSEAADDVCRLTSCWQEMFGSAWRTAFSVSSSSVHSVMAALLRSWIESTIINHDAQYGADLGPFLTTPVLCQLIKFTTLRGSQADGQITAVISDQTHRVNVAFDQHAADSYELSKAGEEPERLTSLLRSVLRLRQYSITLLPPSYRNKHQIPRVLIVVHRWEVVTGDRQDPIYFPDAKHLGRGQTTQDEAVNRVLQKWWLGNSQKIQPSPISVERDPDDPGGKVVVEQRMTVANASAGPSRPRQVRLPLAKLTSELSQALRLVGGH</sequence>
<keyword evidence="2" id="KW-1185">Reference proteome</keyword>
<organism evidence="1 2">
    <name type="scientific">Cutaneotrichosporon oleaginosum</name>
    <dbReference type="NCBI Taxonomy" id="879819"/>
    <lineage>
        <taxon>Eukaryota</taxon>
        <taxon>Fungi</taxon>
        <taxon>Dikarya</taxon>
        <taxon>Basidiomycota</taxon>
        <taxon>Agaricomycotina</taxon>
        <taxon>Tremellomycetes</taxon>
        <taxon>Trichosporonales</taxon>
        <taxon>Trichosporonaceae</taxon>
        <taxon>Cutaneotrichosporon</taxon>
    </lineage>
</organism>
<dbReference type="Gene3D" id="2.40.50.960">
    <property type="match status" value="1"/>
</dbReference>
<gene>
    <name evidence="1" type="ORF">CC85DRAFT_321104</name>
</gene>
<accession>A0A0J0XWY5</accession>